<dbReference type="Pfam" id="PF00078">
    <property type="entry name" value="RVT_1"/>
    <property type="match status" value="1"/>
</dbReference>
<accession>A0ABQ5GDK8</accession>
<dbReference type="PANTHER" id="PTHR24559">
    <property type="entry name" value="TRANSPOSON TY3-I GAG-POL POLYPROTEIN"/>
    <property type="match status" value="1"/>
</dbReference>
<dbReference type="InterPro" id="IPR021109">
    <property type="entry name" value="Peptidase_aspartic_dom_sf"/>
</dbReference>
<dbReference type="InterPro" id="IPR043502">
    <property type="entry name" value="DNA/RNA_pol_sf"/>
</dbReference>
<organism evidence="3 4">
    <name type="scientific">Tanacetum coccineum</name>
    <dbReference type="NCBI Taxonomy" id="301880"/>
    <lineage>
        <taxon>Eukaryota</taxon>
        <taxon>Viridiplantae</taxon>
        <taxon>Streptophyta</taxon>
        <taxon>Embryophyta</taxon>
        <taxon>Tracheophyta</taxon>
        <taxon>Spermatophyta</taxon>
        <taxon>Magnoliopsida</taxon>
        <taxon>eudicotyledons</taxon>
        <taxon>Gunneridae</taxon>
        <taxon>Pentapetalae</taxon>
        <taxon>asterids</taxon>
        <taxon>campanulids</taxon>
        <taxon>Asterales</taxon>
        <taxon>Asteraceae</taxon>
        <taxon>Asteroideae</taxon>
        <taxon>Anthemideae</taxon>
        <taxon>Anthemidinae</taxon>
        <taxon>Tanacetum</taxon>
    </lineage>
</organism>
<dbReference type="InterPro" id="IPR005162">
    <property type="entry name" value="Retrotrans_gag_dom"/>
</dbReference>
<keyword evidence="4" id="KW-1185">Reference proteome</keyword>
<dbReference type="SUPFAM" id="SSF57756">
    <property type="entry name" value="Retrovirus zinc finger-like domains"/>
    <property type="match status" value="1"/>
</dbReference>
<evidence type="ECO:0000259" key="2">
    <source>
        <dbReference type="PROSITE" id="PS50158"/>
    </source>
</evidence>
<keyword evidence="3" id="KW-0548">Nucleotidyltransferase</keyword>
<keyword evidence="3" id="KW-0695">RNA-directed DNA polymerase</keyword>
<dbReference type="GO" id="GO:0003964">
    <property type="term" value="F:RNA-directed DNA polymerase activity"/>
    <property type="evidence" value="ECO:0007669"/>
    <property type="project" value="UniProtKB-KW"/>
</dbReference>
<dbReference type="SMART" id="SM00343">
    <property type="entry name" value="ZnF_C2HC"/>
    <property type="match status" value="1"/>
</dbReference>
<reference evidence="3" key="2">
    <citation type="submission" date="2022-01" db="EMBL/GenBank/DDBJ databases">
        <authorList>
            <person name="Yamashiro T."/>
            <person name="Shiraishi A."/>
            <person name="Satake H."/>
            <person name="Nakayama K."/>
        </authorList>
    </citation>
    <scope>NUCLEOTIDE SEQUENCE</scope>
</reference>
<dbReference type="InterPro" id="IPR001878">
    <property type="entry name" value="Znf_CCHC"/>
</dbReference>
<dbReference type="PANTHER" id="PTHR24559:SF427">
    <property type="entry name" value="RNA-DIRECTED DNA POLYMERASE"/>
    <property type="match status" value="1"/>
</dbReference>
<dbReference type="Gene3D" id="3.10.10.10">
    <property type="entry name" value="HIV Type 1 Reverse Transcriptase, subunit A, domain 1"/>
    <property type="match status" value="1"/>
</dbReference>
<dbReference type="Gene3D" id="4.10.60.10">
    <property type="entry name" value="Zinc finger, CCHC-type"/>
    <property type="match status" value="1"/>
</dbReference>
<dbReference type="SUPFAM" id="SSF56672">
    <property type="entry name" value="DNA/RNA polymerases"/>
    <property type="match status" value="1"/>
</dbReference>
<keyword evidence="1" id="KW-0479">Metal-binding</keyword>
<dbReference type="InterPro" id="IPR053134">
    <property type="entry name" value="RNA-dir_DNA_polymerase"/>
</dbReference>
<dbReference type="InterPro" id="IPR036875">
    <property type="entry name" value="Znf_CCHC_sf"/>
</dbReference>
<dbReference type="PROSITE" id="PS50158">
    <property type="entry name" value="ZF_CCHC"/>
    <property type="match status" value="1"/>
</dbReference>
<keyword evidence="1" id="KW-0863">Zinc-finger</keyword>
<dbReference type="Pfam" id="PF03732">
    <property type="entry name" value="Retrotrans_gag"/>
    <property type="match status" value="1"/>
</dbReference>
<feature type="domain" description="CCHC-type" evidence="2">
    <location>
        <begin position="208"/>
        <end position="224"/>
    </location>
</feature>
<evidence type="ECO:0000313" key="4">
    <source>
        <dbReference type="Proteomes" id="UP001151760"/>
    </source>
</evidence>
<sequence>MASKRATRSTPATKTTTTYVTNAQLKALIDQGIADALAARDANRSMNGDGSHNLGTGWNSHVKIVGHDVSYGMTWTNLKNKMTNKYCPRGEIKKLEVETWNLKVKGTDVVGYNQCFQELALMCARMFPKESEKIKKYVGGLPDMIYGSVMASKLKTMQDAIKFATKLMDKKIRTFAERQRSSEKKPYGGSKPLCSKYNYHHDGQCAPKCHKCNKVGHLARDCRSTTNANTAINVEPRDISRGSGQTQTQTSLRNYYDVELADGRIIGLNAIIQGCTLNFLNHPFNIDLMPVELGSLDVIIGMDWLAKYQVVIVCAEKIIRIPWGNETLIVLFPEDLSGLPLTRQVEFQIDLIPGAALVARAPYRLAPSKMKELSDQLQELSDKGFIRPSSSPWGDPVMPFGLTNAPVVFMDLMNRVCKPYLDKFVIVFIDDILIYSKNKKEHEEHLKAILELLKKEELYAKFSKCKVWIPKVQFLGHMIDSQGIHVDPAKIEYIKDWASPKTLTEIG</sequence>
<dbReference type="InterPro" id="IPR000477">
    <property type="entry name" value="RT_dom"/>
</dbReference>
<dbReference type="Proteomes" id="UP001151760">
    <property type="component" value="Unassembled WGS sequence"/>
</dbReference>
<keyword evidence="1" id="KW-0862">Zinc</keyword>
<name>A0ABQ5GDK8_9ASTR</name>
<keyword evidence="3" id="KW-0808">Transferase</keyword>
<dbReference type="EMBL" id="BQNB010018379">
    <property type="protein sequence ID" value="GJT73741.1"/>
    <property type="molecule type" value="Genomic_DNA"/>
</dbReference>
<protein>
    <submittedName>
        <fullName evidence="3">Reverse transcriptase domain-containing protein</fullName>
    </submittedName>
</protein>
<comment type="caution">
    <text evidence="3">The sequence shown here is derived from an EMBL/GenBank/DDBJ whole genome shotgun (WGS) entry which is preliminary data.</text>
</comment>
<proteinExistence type="predicted"/>
<gene>
    <name evidence="3" type="ORF">Tco_1033027</name>
</gene>
<dbReference type="CDD" id="cd01647">
    <property type="entry name" value="RT_LTR"/>
    <property type="match status" value="1"/>
</dbReference>
<dbReference type="Pfam" id="PF00098">
    <property type="entry name" value="zf-CCHC"/>
    <property type="match status" value="1"/>
</dbReference>
<evidence type="ECO:0000313" key="3">
    <source>
        <dbReference type="EMBL" id="GJT73741.1"/>
    </source>
</evidence>
<reference evidence="3" key="1">
    <citation type="journal article" date="2022" name="Int. J. Mol. Sci.">
        <title>Draft Genome of Tanacetum Coccineum: Genomic Comparison of Closely Related Tanacetum-Family Plants.</title>
        <authorList>
            <person name="Yamashiro T."/>
            <person name="Shiraishi A."/>
            <person name="Nakayama K."/>
            <person name="Satake H."/>
        </authorList>
    </citation>
    <scope>NUCLEOTIDE SEQUENCE</scope>
</reference>
<evidence type="ECO:0000256" key="1">
    <source>
        <dbReference type="PROSITE-ProRule" id="PRU00047"/>
    </source>
</evidence>
<dbReference type="CDD" id="cd00303">
    <property type="entry name" value="retropepsin_like"/>
    <property type="match status" value="1"/>
</dbReference>
<dbReference type="Gene3D" id="3.30.70.270">
    <property type="match status" value="1"/>
</dbReference>
<dbReference type="Gene3D" id="2.40.70.10">
    <property type="entry name" value="Acid Proteases"/>
    <property type="match status" value="1"/>
</dbReference>
<dbReference type="Pfam" id="PF08284">
    <property type="entry name" value="RVP_2"/>
    <property type="match status" value="1"/>
</dbReference>
<dbReference type="InterPro" id="IPR043128">
    <property type="entry name" value="Rev_trsase/Diguanyl_cyclase"/>
</dbReference>